<feature type="region of interest" description="Disordered" evidence="1">
    <location>
        <begin position="255"/>
        <end position="304"/>
    </location>
</feature>
<feature type="compositionally biased region" description="Basic and acidic residues" evidence="1">
    <location>
        <begin position="471"/>
        <end position="480"/>
    </location>
</feature>
<keyword evidence="3" id="KW-1185">Reference proteome</keyword>
<reference evidence="2" key="1">
    <citation type="submission" date="2021-03" db="EMBL/GenBank/DDBJ databases">
        <title>Revisited historic fungal species revealed as producer of novel bioactive compounds through whole genome sequencing and comparative genomics.</title>
        <authorList>
            <person name="Vignolle G.A."/>
            <person name="Hochenegger N."/>
            <person name="Mach R.L."/>
            <person name="Mach-Aigner A.R."/>
            <person name="Javad Rahimi M."/>
            <person name="Salim K.A."/>
            <person name="Chan C.M."/>
            <person name="Lim L.B.L."/>
            <person name="Cai F."/>
            <person name="Druzhinina I.S."/>
            <person name="U'Ren J.M."/>
            <person name="Derntl C."/>
        </authorList>
    </citation>
    <scope>NUCLEOTIDE SEQUENCE</scope>
    <source>
        <strain evidence="2">TUCIM 5799</strain>
    </source>
</reference>
<proteinExistence type="predicted"/>
<feature type="region of interest" description="Disordered" evidence="1">
    <location>
        <begin position="184"/>
        <end position="223"/>
    </location>
</feature>
<accession>A0A9Q0AIM3</accession>
<protein>
    <submittedName>
        <fullName evidence="2">Uncharacterized protein</fullName>
    </submittedName>
</protein>
<feature type="compositionally biased region" description="Polar residues" evidence="1">
    <location>
        <begin position="189"/>
        <end position="202"/>
    </location>
</feature>
<sequence>MERRSVPQISPLKHHATIRITKQADMTSAPIPKLPSALIHNPRQRDAVAFEAALKLAGMARVPAIQQPPPVLKRRATDSDLSEILRMTAERLQDGQRSSRRQTIFIHSKYGDPEIQEHWLSDSRRSSPTKTQRSAPVIMCEELDAVETSISGMQHTEHPPIPRHKRQASQVSIISDPDSLVAARRVSQPDHTTPLSSPSRNINIVEPQSREESQALPRPFSVASAESSALSTLYSEEGEQDAAAEGSRQAALDTLTSRTRRTSGGNSSESPAPYNTKRGTLGEVTFPRPLQKTEPDVPPNAIEPLRPRKTSLQFTIHAMDDADDPFTAKTPHSQDPLRLSQVFTPVPPSRDFEDHEKTTIVDTGFYPVVEVTRPLETPTPSPKSHRVIPLPIGLRTMTSSPTLGMTKRQPSPAFSEGGLSSVYESYGSSEGGTLDQSTATLITVLTNETQSTSGRMSWMSNRASCGAGDWKQSEPRHQVERLTSQASFYSQDQDQESEQDTVPPMLAPTQTNSHVANAVVELRRMNSTVSCTSGYSSVSVESNPVLVMARGGGFSPGKTGGGGKNYLAMGSPERVVNRNGPGRDIPCPGLARSGGRSRRGTIMGGGRVGSDGRREEPKGMLGEGCCNNVGKDKKRKMKIVEHDDDEEGYDILRLYDEKGFLKNSPLPRGQVDGL</sequence>
<comment type="caution">
    <text evidence="2">The sequence shown here is derived from an EMBL/GenBank/DDBJ whole genome shotgun (WGS) entry which is preliminary data.</text>
</comment>
<evidence type="ECO:0000313" key="2">
    <source>
        <dbReference type="EMBL" id="KAI1850479.1"/>
    </source>
</evidence>
<dbReference type="AlphaFoldDB" id="A0A9Q0AIM3"/>
<feature type="region of interest" description="Disordered" evidence="1">
    <location>
        <begin position="398"/>
        <end position="419"/>
    </location>
</feature>
<evidence type="ECO:0000256" key="1">
    <source>
        <dbReference type="SAM" id="MobiDB-lite"/>
    </source>
</evidence>
<evidence type="ECO:0000313" key="3">
    <source>
        <dbReference type="Proteomes" id="UP000829685"/>
    </source>
</evidence>
<dbReference type="EMBL" id="JAFIMR010000070">
    <property type="protein sequence ID" value="KAI1850479.1"/>
    <property type="molecule type" value="Genomic_DNA"/>
</dbReference>
<name>A0A9Q0AIM3_9PEZI</name>
<feature type="region of interest" description="Disordered" evidence="1">
    <location>
        <begin position="579"/>
        <end position="620"/>
    </location>
</feature>
<dbReference type="Proteomes" id="UP000829685">
    <property type="component" value="Unassembled WGS sequence"/>
</dbReference>
<gene>
    <name evidence="2" type="ORF">JX265_013441</name>
</gene>
<feature type="compositionally biased region" description="Polar residues" evidence="1">
    <location>
        <begin position="449"/>
        <end position="463"/>
    </location>
</feature>
<feature type="region of interest" description="Disordered" evidence="1">
    <location>
        <begin position="449"/>
        <end position="509"/>
    </location>
</feature>
<organism evidence="2 3">
    <name type="scientific">Neoarthrinium moseri</name>
    <dbReference type="NCBI Taxonomy" id="1658444"/>
    <lineage>
        <taxon>Eukaryota</taxon>
        <taxon>Fungi</taxon>
        <taxon>Dikarya</taxon>
        <taxon>Ascomycota</taxon>
        <taxon>Pezizomycotina</taxon>
        <taxon>Sordariomycetes</taxon>
        <taxon>Xylariomycetidae</taxon>
        <taxon>Amphisphaeriales</taxon>
        <taxon>Apiosporaceae</taxon>
        <taxon>Neoarthrinium</taxon>
    </lineage>
</organism>